<keyword evidence="7" id="KW-1185">Reference proteome</keyword>
<comment type="caution">
    <text evidence="6">The sequence shown here is derived from an EMBL/GenBank/DDBJ whole genome shotgun (WGS) entry which is preliminary data.</text>
</comment>
<name>A0A3N1XZE5_9FIRM</name>
<dbReference type="PANTHER" id="PTHR11228:SF7">
    <property type="entry name" value="PQQA PEPTIDE CYCLASE"/>
    <property type="match status" value="1"/>
</dbReference>
<organism evidence="6 7">
    <name type="scientific">Mobilisporobacter senegalensis</name>
    <dbReference type="NCBI Taxonomy" id="1329262"/>
    <lineage>
        <taxon>Bacteria</taxon>
        <taxon>Bacillati</taxon>
        <taxon>Bacillota</taxon>
        <taxon>Clostridia</taxon>
        <taxon>Lachnospirales</taxon>
        <taxon>Lachnospiraceae</taxon>
        <taxon>Mobilisporobacter</taxon>
    </lineage>
</organism>
<proteinExistence type="predicted"/>
<evidence type="ECO:0000256" key="3">
    <source>
        <dbReference type="ARBA" id="ARBA00023004"/>
    </source>
</evidence>
<dbReference type="SFLD" id="SFLDS00029">
    <property type="entry name" value="Radical_SAM"/>
    <property type="match status" value="1"/>
</dbReference>
<dbReference type="SMART" id="SM00729">
    <property type="entry name" value="Elp3"/>
    <property type="match status" value="1"/>
</dbReference>
<dbReference type="GO" id="GO:0003824">
    <property type="term" value="F:catalytic activity"/>
    <property type="evidence" value="ECO:0007669"/>
    <property type="project" value="InterPro"/>
</dbReference>
<dbReference type="SFLD" id="SFLDG01067">
    <property type="entry name" value="SPASM/twitch_domain_containing"/>
    <property type="match status" value="1"/>
</dbReference>
<keyword evidence="1" id="KW-0949">S-adenosyl-L-methionine</keyword>
<dbReference type="RefSeq" id="WP_123607749.1">
    <property type="nucleotide sequence ID" value="NZ_RJVG01000001.1"/>
</dbReference>
<dbReference type="Proteomes" id="UP000273083">
    <property type="component" value="Unassembled WGS sequence"/>
</dbReference>
<evidence type="ECO:0000256" key="4">
    <source>
        <dbReference type="ARBA" id="ARBA00023014"/>
    </source>
</evidence>
<dbReference type="CDD" id="cd01335">
    <property type="entry name" value="Radical_SAM"/>
    <property type="match status" value="1"/>
</dbReference>
<dbReference type="GO" id="GO:0046872">
    <property type="term" value="F:metal ion binding"/>
    <property type="evidence" value="ECO:0007669"/>
    <property type="project" value="UniProtKB-KW"/>
</dbReference>
<keyword evidence="3" id="KW-0408">Iron</keyword>
<reference evidence="6 7" key="1">
    <citation type="submission" date="2018-11" db="EMBL/GenBank/DDBJ databases">
        <title>Genomic Encyclopedia of Type Strains, Phase IV (KMG-IV): sequencing the most valuable type-strain genomes for metagenomic binning, comparative biology and taxonomic classification.</title>
        <authorList>
            <person name="Goeker M."/>
        </authorList>
    </citation>
    <scope>NUCLEOTIDE SEQUENCE [LARGE SCALE GENOMIC DNA]</scope>
    <source>
        <strain evidence="6 7">DSM 26537</strain>
    </source>
</reference>
<dbReference type="Pfam" id="PF04055">
    <property type="entry name" value="Radical_SAM"/>
    <property type="match status" value="1"/>
</dbReference>
<dbReference type="AlphaFoldDB" id="A0A3N1XZE5"/>
<evidence type="ECO:0000256" key="1">
    <source>
        <dbReference type="ARBA" id="ARBA00022691"/>
    </source>
</evidence>
<evidence type="ECO:0000256" key="2">
    <source>
        <dbReference type="ARBA" id="ARBA00022723"/>
    </source>
</evidence>
<evidence type="ECO:0000313" key="7">
    <source>
        <dbReference type="Proteomes" id="UP000273083"/>
    </source>
</evidence>
<dbReference type="InterPro" id="IPR050377">
    <property type="entry name" value="Radical_SAM_PqqE_MftC-like"/>
</dbReference>
<keyword evidence="2" id="KW-0479">Metal-binding</keyword>
<keyword evidence="4" id="KW-0411">Iron-sulfur</keyword>
<protein>
    <submittedName>
        <fullName evidence="6">Molybdenum cofactor biosynthesis enzyme MoaA</fullName>
    </submittedName>
</protein>
<dbReference type="InterPro" id="IPR006638">
    <property type="entry name" value="Elp3/MiaA/NifB-like_rSAM"/>
</dbReference>
<dbReference type="InterPro" id="IPR058240">
    <property type="entry name" value="rSAM_sf"/>
</dbReference>
<dbReference type="PROSITE" id="PS51918">
    <property type="entry name" value="RADICAL_SAM"/>
    <property type="match status" value="1"/>
</dbReference>
<accession>A0A3N1XZE5</accession>
<dbReference type="OrthoDB" id="9763993at2"/>
<feature type="domain" description="Radical SAM core" evidence="5">
    <location>
        <begin position="5"/>
        <end position="235"/>
    </location>
</feature>
<dbReference type="EMBL" id="RJVG01000001">
    <property type="protein sequence ID" value="ROR31658.1"/>
    <property type="molecule type" value="Genomic_DNA"/>
</dbReference>
<dbReference type="InterPro" id="IPR013785">
    <property type="entry name" value="Aldolase_TIM"/>
</dbReference>
<dbReference type="SUPFAM" id="SSF102114">
    <property type="entry name" value="Radical SAM enzymes"/>
    <property type="match status" value="1"/>
</dbReference>
<dbReference type="Gene3D" id="3.20.20.70">
    <property type="entry name" value="Aldolase class I"/>
    <property type="match status" value="1"/>
</dbReference>
<evidence type="ECO:0000259" key="5">
    <source>
        <dbReference type="PROSITE" id="PS51918"/>
    </source>
</evidence>
<gene>
    <name evidence="6" type="ORF">EDD66_101276</name>
</gene>
<sequence>MKQLSREKKGTFLRASVSDLCDFACQYCATDLGMENHTPKCINAPLLSGDEYVNNMRLLATHGFETISFTGGEPLLAKDIDKIIMGCRPLFKTMEITTNGSRLLANMELIKGYIDVLKISIDAVDNDLRVKITKNSQAAKTLDVIEECCKAGIKTIGFNFVYMKQNVDELPKLVDFAKHLKEMYKTNIYISVLDLYFSAGKREFWKEEFVNLELLRNDMKEKGITVNHRLRVGCDSYNCVWNGVVVNMKDSISCTHRNAMCEKCNEYCQEGIYSLKHSASGWISTCPSNKPELGSLIAGPNVHDIIDKYIDIINDITRVDHTGEEFFLRNGLQEVLDNESNTTFTEGRSNKVS</sequence>
<dbReference type="InterPro" id="IPR007197">
    <property type="entry name" value="rSAM"/>
</dbReference>
<evidence type="ECO:0000313" key="6">
    <source>
        <dbReference type="EMBL" id="ROR31658.1"/>
    </source>
</evidence>
<dbReference type="GO" id="GO:0051536">
    <property type="term" value="F:iron-sulfur cluster binding"/>
    <property type="evidence" value="ECO:0007669"/>
    <property type="project" value="UniProtKB-KW"/>
</dbReference>
<dbReference type="PANTHER" id="PTHR11228">
    <property type="entry name" value="RADICAL SAM DOMAIN PROTEIN"/>
    <property type="match status" value="1"/>
</dbReference>